<dbReference type="AlphaFoldDB" id="X6MHD6"/>
<reference evidence="1 2" key="1">
    <citation type="journal article" date="2013" name="Curr. Biol.">
        <title>The Genome of the Foraminiferan Reticulomyxa filosa.</title>
        <authorList>
            <person name="Glockner G."/>
            <person name="Hulsmann N."/>
            <person name="Schleicher M."/>
            <person name="Noegel A.A."/>
            <person name="Eichinger L."/>
            <person name="Gallinger C."/>
            <person name="Pawlowski J."/>
            <person name="Sierra R."/>
            <person name="Euteneuer U."/>
            <person name="Pillet L."/>
            <person name="Moustafa A."/>
            <person name="Platzer M."/>
            <person name="Groth M."/>
            <person name="Szafranski K."/>
            <person name="Schliwa M."/>
        </authorList>
    </citation>
    <scope>NUCLEOTIDE SEQUENCE [LARGE SCALE GENOMIC DNA]</scope>
</reference>
<comment type="caution">
    <text evidence="1">The sequence shown here is derived from an EMBL/GenBank/DDBJ whole genome shotgun (WGS) entry which is preliminary data.</text>
</comment>
<organism evidence="1 2">
    <name type="scientific">Reticulomyxa filosa</name>
    <dbReference type="NCBI Taxonomy" id="46433"/>
    <lineage>
        <taxon>Eukaryota</taxon>
        <taxon>Sar</taxon>
        <taxon>Rhizaria</taxon>
        <taxon>Retaria</taxon>
        <taxon>Foraminifera</taxon>
        <taxon>Monothalamids</taxon>
        <taxon>Reticulomyxidae</taxon>
        <taxon>Reticulomyxa</taxon>
    </lineage>
</organism>
<dbReference type="EMBL" id="ASPP01021034">
    <property type="protein sequence ID" value="ETO12837.1"/>
    <property type="molecule type" value="Genomic_DNA"/>
</dbReference>
<accession>X6MHD6</accession>
<gene>
    <name evidence="1" type="ORF">RFI_24536</name>
</gene>
<evidence type="ECO:0000313" key="1">
    <source>
        <dbReference type="EMBL" id="ETO12837.1"/>
    </source>
</evidence>
<keyword evidence="2" id="KW-1185">Reference proteome</keyword>
<protein>
    <submittedName>
        <fullName evidence="1">Uncharacterized protein</fullName>
    </submittedName>
</protein>
<proteinExistence type="predicted"/>
<feature type="non-terminal residue" evidence="1">
    <location>
        <position position="116"/>
    </location>
</feature>
<evidence type="ECO:0000313" key="2">
    <source>
        <dbReference type="Proteomes" id="UP000023152"/>
    </source>
</evidence>
<dbReference type="Proteomes" id="UP000023152">
    <property type="component" value="Unassembled WGS sequence"/>
</dbReference>
<sequence length="116" mass="13489">MASILAGTGKTCKEIVDLLKFDKQELKCVFAAFEYVGNVVSLLRRSKQSKIQNQKNKNKQKIGYKKLGEMVTELGMKKKLDMKEWRVFDARIIQAKEQLDNENGRQLLFQKYEQSL</sequence>
<name>X6MHD6_RETFI</name>